<comment type="cofactor">
    <cofactor evidence="11">
        <name>Fe(2+)</name>
        <dbReference type="ChEBI" id="CHEBI:29033"/>
    </cofactor>
</comment>
<dbReference type="PRINTS" id="PR00075">
    <property type="entry name" value="FACDDSATRASE"/>
</dbReference>
<reference evidence="13" key="1">
    <citation type="submission" date="2022-01" db="EMBL/GenBank/DDBJ databases">
        <title>Genome Sequence Resource for Two Populations of Ditylenchus destructor, the Migratory Endoparasitic Phytonematode.</title>
        <authorList>
            <person name="Zhang H."/>
            <person name="Lin R."/>
            <person name="Xie B."/>
        </authorList>
    </citation>
    <scope>NUCLEOTIDE SEQUENCE</scope>
    <source>
        <strain evidence="13">BazhouSP</strain>
    </source>
</reference>
<comment type="subcellular location">
    <subcellularLocation>
        <location evidence="1">Membrane</location>
        <topology evidence="1">Multi-pass membrane protein</topology>
    </subcellularLocation>
</comment>
<keyword evidence="14" id="KW-1185">Reference proteome</keyword>
<evidence type="ECO:0000256" key="9">
    <source>
        <dbReference type="ARBA" id="ARBA00023136"/>
    </source>
</evidence>
<keyword evidence="4 11" id="KW-0812">Transmembrane</keyword>
<keyword evidence="10 11" id="KW-0275">Fatty acid biosynthesis</keyword>
<feature type="transmembrane region" description="Helical" evidence="12">
    <location>
        <begin position="281"/>
        <end position="301"/>
    </location>
</feature>
<name>A0AAD4R1H0_9BILA</name>
<dbReference type="AlphaFoldDB" id="A0AAD4R1H0"/>
<dbReference type="GO" id="GO:0004768">
    <property type="term" value="F:stearoyl-CoA 9-desaturase activity"/>
    <property type="evidence" value="ECO:0007669"/>
    <property type="project" value="TreeGrafter"/>
</dbReference>
<evidence type="ECO:0000256" key="10">
    <source>
        <dbReference type="ARBA" id="ARBA00023160"/>
    </source>
</evidence>
<accession>A0AAD4R1H0</accession>
<keyword evidence="9 12" id="KW-0472">Membrane</keyword>
<dbReference type="PANTHER" id="PTHR11351">
    <property type="entry name" value="ACYL-COA DESATURASE"/>
    <property type="match status" value="1"/>
</dbReference>
<feature type="transmembrane region" description="Helical" evidence="12">
    <location>
        <begin position="43"/>
        <end position="62"/>
    </location>
</feature>
<evidence type="ECO:0000313" key="13">
    <source>
        <dbReference type="EMBL" id="KAI1709695.1"/>
    </source>
</evidence>
<evidence type="ECO:0000256" key="6">
    <source>
        <dbReference type="ARBA" id="ARBA00022989"/>
    </source>
</evidence>
<feature type="transmembrane region" description="Helical" evidence="12">
    <location>
        <begin position="186"/>
        <end position="205"/>
    </location>
</feature>
<dbReference type="EMBL" id="JAKKPZ010000029">
    <property type="protein sequence ID" value="KAI1709695.1"/>
    <property type="molecule type" value="Genomic_DNA"/>
</dbReference>
<evidence type="ECO:0000256" key="12">
    <source>
        <dbReference type="SAM" id="Phobius"/>
    </source>
</evidence>
<comment type="domain">
    <text evidence="11">The histidine box domains are involved in binding the catalytic metal ions.</text>
</comment>
<evidence type="ECO:0000313" key="14">
    <source>
        <dbReference type="Proteomes" id="UP001201812"/>
    </source>
</evidence>
<gene>
    <name evidence="13" type="ORF">DdX_11085</name>
</gene>
<keyword evidence="7 11" id="KW-0560">Oxidoreductase</keyword>
<evidence type="ECO:0000256" key="8">
    <source>
        <dbReference type="ARBA" id="ARBA00023098"/>
    </source>
</evidence>
<dbReference type="GO" id="GO:0005789">
    <property type="term" value="C:endoplasmic reticulum membrane"/>
    <property type="evidence" value="ECO:0007669"/>
    <property type="project" value="TreeGrafter"/>
</dbReference>
<dbReference type="PANTHER" id="PTHR11351:SF31">
    <property type="entry name" value="DESATURASE 1, ISOFORM A-RELATED"/>
    <property type="match status" value="1"/>
</dbReference>
<evidence type="ECO:0000256" key="3">
    <source>
        <dbReference type="ARBA" id="ARBA00022516"/>
    </source>
</evidence>
<keyword evidence="6 12" id="KW-1133">Transmembrane helix</keyword>
<evidence type="ECO:0000256" key="4">
    <source>
        <dbReference type="ARBA" id="ARBA00022692"/>
    </source>
</evidence>
<evidence type="ECO:0000256" key="1">
    <source>
        <dbReference type="ARBA" id="ARBA00004141"/>
    </source>
</evidence>
<dbReference type="CDD" id="cd03505">
    <property type="entry name" value="Delta9-FADS-like"/>
    <property type="match status" value="1"/>
</dbReference>
<keyword evidence="8" id="KW-0443">Lipid metabolism</keyword>
<feature type="transmembrane region" description="Helical" evidence="12">
    <location>
        <begin position="68"/>
        <end position="87"/>
    </location>
</feature>
<dbReference type="GO" id="GO:0006636">
    <property type="term" value="P:unsaturated fatty acid biosynthetic process"/>
    <property type="evidence" value="ECO:0007669"/>
    <property type="project" value="TreeGrafter"/>
</dbReference>
<sequence>MTINVTEEKLAVDEYDVDFERVEELKAQSTKEKYSHEISWKTLVYYTVVHIAGLVGFYHAIYTAKWLTLAWCIVCWWLSVVGIMAGAHRCWSHNAYKVNTPLKLIILAMNCMAYQLDVIRWARQHRCHHKWLDTDADPHNVARGFWFAHIGWTVLKPHPKLKEMGAKLDISDLTSDRWLMFQKRHFTILCLIFCYLVPTIVPVFLWKETPFVALLTAGFFRYCVALHCTYCINSVSHTFGYRPYNASISPTDADWMNAISLGEASHNYHHVFPQDYRSPELVIFNSLVLFINFFALFGWAYDLKTMSKECVMRQLAKQSKVNDATEPSKQKGKAA</sequence>
<keyword evidence="3 11" id="KW-0444">Lipid biosynthesis</keyword>
<organism evidence="13 14">
    <name type="scientific">Ditylenchus destructor</name>
    <dbReference type="NCBI Taxonomy" id="166010"/>
    <lineage>
        <taxon>Eukaryota</taxon>
        <taxon>Metazoa</taxon>
        <taxon>Ecdysozoa</taxon>
        <taxon>Nematoda</taxon>
        <taxon>Chromadorea</taxon>
        <taxon>Rhabditida</taxon>
        <taxon>Tylenchina</taxon>
        <taxon>Tylenchomorpha</taxon>
        <taxon>Sphaerularioidea</taxon>
        <taxon>Anguinidae</taxon>
        <taxon>Anguininae</taxon>
        <taxon>Ditylenchus</taxon>
    </lineage>
</organism>
<comment type="caution">
    <text evidence="13">The sequence shown here is derived from an EMBL/GenBank/DDBJ whole genome shotgun (WGS) entry which is preliminary data.</text>
</comment>
<dbReference type="GO" id="GO:0005506">
    <property type="term" value="F:iron ion binding"/>
    <property type="evidence" value="ECO:0007669"/>
    <property type="project" value="TreeGrafter"/>
</dbReference>
<evidence type="ECO:0000256" key="11">
    <source>
        <dbReference type="RuleBase" id="RU000581"/>
    </source>
</evidence>
<evidence type="ECO:0000256" key="5">
    <source>
        <dbReference type="ARBA" id="ARBA00022832"/>
    </source>
</evidence>
<evidence type="ECO:0000256" key="2">
    <source>
        <dbReference type="ARBA" id="ARBA00009295"/>
    </source>
</evidence>
<keyword evidence="5" id="KW-0276">Fatty acid metabolism</keyword>
<proteinExistence type="inferred from homology"/>
<dbReference type="Proteomes" id="UP001201812">
    <property type="component" value="Unassembled WGS sequence"/>
</dbReference>
<comment type="similarity">
    <text evidence="2 11">Belongs to the fatty acid desaturase type 1 family.</text>
</comment>
<protein>
    <submittedName>
        <fullName evidence="13">Delta(9)-fatty-acid desaturase fat-7</fullName>
    </submittedName>
</protein>
<evidence type="ECO:0000256" key="7">
    <source>
        <dbReference type="ARBA" id="ARBA00023002"/>
    </source>
</evidence>
<dbReference type="InterPro" id="IPR015876">
    <property type="entry name" value="Acyl-CoA_DS"/>
</dbReference>